<proteinExistence type="predicted"/>
<protein>
    <submittedName>
        <fullName evidence="1">Uncharacterized protein</fullName>
    </submittedName>
</protein>
<evidence type="ECO:0000313" key="1">
    <source>
        <dbReference type="EMBL" id="CAA9449274.1"/>
    </source>
</evidence>
<gene>
    <name evidence="1" type="ORF">AVDCRST_MAG01-01-4395</name>
</gene>
<dbReference type="EMBL" id="CADCUW010000569">
    <property type="protein sequence ID" value="CAA9449274.1"/>
    <property type="molecule type" value="Genomic_DNA"/>
</dbReference>
<dbReference type="AlphaFoldDB" id="A0A6J4QQU4"/>
<reference evidence="1" key="1">
    <citation type="submission" date="2020-02" db="EMBL/GenBank/DDBJ databases">
        <authorList>
            <person name="Meier V. D."/>
        </authorList>
    </citation>
    <scope>NUCLEOTIDE SEQUENCE</scope>
    <source>
        <strain evidence="1">AVDCRST_MAG01</strain>
    </source>
</reference>
<accession>A0A6J4QQU4</accession>
<sequence>MRLEDERLRIAPEVTGGDREAFEEDRRLERRIMELAGTDRGARADELREAWRKNHPGGDR</sequence>
<name>A0A6J4QQU4_9ACTN</name>
<organism evidence="1">
    <name type="scientific">uncultured Rubrobacteraceae bacterium</name>
    <dbReference type="NCBI Taxonomy" id="349277"/>
    <lineage>
        <taxon>Bacteria</taxon>
        <taxon>Bacillati</taxon>
        <taxon>Actinomycetota</taxon>
        <taxon>Rubrobacteria</taxon>
        <taxon>Rubrobacterales</taxon>
        <taxon>Rubrobacteraceae</taxon>
        <taxon>environmental samples</taxon>
    </lineage>
</organism>